<evidence type="ECO:0000313" key="4">
    <source>
        <dbReference type="RefSeq" id="XP_008583835.1"/>
    </source>
</evidence>
<feature type="compositionally biased region" description="Low complexity" evidence="1">
    <location>
        <begin position="46"/>
        <end position="59"/>
    </location>
</feature>
<feature type="region of interest" description="Disordered" evidence="1">
    <location>
        <begin position="21"/>
        <end position="59"/>
    </location>
</feature>
<feature type="transmembrane region" description="Helical" evidence="2">
    <location>
        <begin position="175"/>
        <end position="199"/>
    </location>
</feature>
<keyword evidence="3" id="KW-1185">Reference proteome</keyword>
<feature type="compositionally biased region" description="Low complexity" evidence="1">
    <location>
        <begin position="225"/>
        <end position="243"/>
    </location>
</feature>
<evidence type="ECO:0000256" key="1">
    <source>
        <dbReference type="SAM" id="MobiDB-lite"/>
    </source>
</evidence>
<accession>A0ABM0RT94</accession>
<protein>
    <submittedName>
        <fullName evidence="4">Membrane-spanning 4-domains subfamily A member 18</fullName>
    </submittedName>
</protein>
<dbReference type="Proteomes" id="UP000694923">
    <property type="component" value="Unplaced"/>
</dbReference>
<evidence type="ECO:0000256" key="2">
    <source>
        <dbReference type="SAM" id="Phobius"/>
    </source>
</evidence>
<feature type="compositionally biased region" description="Polar residues" evidence="1">
    <location>
        <begin position="244"/>
        <end position="255"/>
    </location>
</feature>
<reference evidence="4" key="1">
    <citation type="submission" date="2025-08" db="UniProtKB">
        <authorList>
            <consortium name="RefSeq"/>
        </authorList>
    </citation>
    <scope>IDENTIFICATION</scope>
</reference>
<gene>
    <name evidence="4" type="primary">MS4A18</name>
</gene>
<feature type="region of interest" description="Disordered" evidence="1">
    <location>
        <begin position="225"/>
        <end position="274"/>
    </location>
</feature>
<feature type="transmembrane region" description="Helical" evidence="2">
    <location>
        <begin position="131"/>
        <end position="155"/>
    </location>
</feature>
<dbReference type="GeneID" id="103601228"/>
<keyword evidence="2" id="KW-0472">Membrane</keyword>
<sequence length="274" mass="29612">MVVVMMMESSRVYQDRVTPYPNSSRVIQHDTGRANSQNPPMVNQNLAGATGAQGQPTGLQYPAGTTSLQTPPGLAQYSLGTSALQTLPADLQNPLNNIYWPTYTSNQSQWNMSFGSFPAFNPKKFINFEEVWAIQTLIALTHIFSGINPSLYYNLFTTGWSGYPFWGGISVNGSISMNVASAIFSLAGIFLLVADLIILSWNMMVIPTIFSVNSVNTTTGPISATTSPVHTTTSPVVNTTTGPANITTGPANQTYPPDVPSEHSHQVRTGFAQR</sequence>
<keyword evidence="2" id="KW-0812">Transmembrane</keyword>
<organism evidence="3 4">
    <name type="scientific">Galeopterus variegatus</name>
    <name type="common">Malayan flying lemur</name>
    <name type="synonym">Cynocephalus variegatus</name>
    <dbReference type="NCBI Taxonomy" id="482537"/>
    <lineage>
        <taxon>Eukaryota</taxon>
        <taxon>Metazoa</taxon>
        <taxon>Chordata</taxon>
        <taxon>Craniata</taxon>
        <taxon>Vertebrata</taxon>
        <taxon>Euteleostomi</taxon>
        <taxon>Mammalia</taxon>
        <taxon>Eutheria</taxon>
        <taxon>Euarchontoglires</taxon>
        <taxon>Dermoptera</taxon>
        <taxon>Cynocephalidae</taxon>
        <taxon>Galeopterus</taxon>
    </lineage>
</organism>
<dbReference type="RefSeq" id="XP_008583835.1">
    <property type="nucleotide sequence ID" value="XM_008585613.1"/>
</dbReference>
<feature type="compositionally biased region" description="Polar residues" evidence="1">
    <location>
        <begin position="33"/>
        <end position="45"/>
    </location>
</feature>
<proteinExistence type="predicted"/>
<name>A0ABM0RT94_GALVR</name>
<keyword evidence="2" id="KW-1133">Transmembrane helix</keyword>
<evidence type="ECO:0000313" key="3">
    <source>
        <dbReference type="Proteomes" id="UP000694923"/>
    </source>
</evidence>